<evidence type="ECO:0000313" key="2">
    <source>
        <dbReference type="Proteomes" id="UP000024837"/>
    </source>
</evidence>
<reference evidence="1 2" key="1">
    <citation type="submission" date="2013-05" db="EMBL/GenBank/DDBJ databases">
        <title>Drechslerella stenobrocha genome reveals carnivorous origination and mechanical trapping mechanism of predatory fungi.</title>
        <authorList>
            <person name="Liu X."/>
            <person name="Zhang W."/>
            <person name="Liu K."/>
        </authorList>
    </citation>
    <scope>NUCLEOTIDE SEQUENCE [LARGE SCALE GENOMIC DNA]</scope>
    <source>
        <strain evidence="1 2">248</strain>
    </source>
</reference>
<dbReference type="HOGENOM" id="CLU_721648_0_0_1"/>
<proteinExistence type="predicted"/>
<gene>
    <name evidence="1" type="ORF">DRE_06457</name>
</gene>
<dbReference type="AlphaFoldDB" id="W7HNV3"/>
<keyword evidence="2" id="KW-1185">Reference proteome</keyword>
<sequence>MPRLVSRFQHFFEQQEVHKLHLLGDIWGEIDTRLFSFGWLLRPVFNGLPRIDVADPWVVTDDGRLVWELQDIKQKLAECTTWLARLAAQGNEDITIPHYVYDIIKVTIAKAANMEGDFCTLARVPRRAMFYKSRQVSHIIKEIRSYQYRMLATWDDAPYDEAIDGATVILHDIKEADDGLMLPSFHFWELNNHHYKAKDALEAAAPRMRKHRGCKCRWRRYLARKGVLGTERAWHRCLGNHSEQEDMAFQFALPLLELLFTVPAVQPVGRSLTGEPFNLAQILLRKRRARERLRRSERPEAELGAQDGEIELGIVGTPRVSTPTNRVILGELPSALNAQLPTPPTTPPERRVGGTLRGRLTFEGATLGELPLFVRGILGEFVG</sequence>
<name>W7HNV3_9PEZI</name>
<accession>W7HNV3</accession>
<dbReference type="Proteomes" id="UP000024837">
    <property type="component" value="Unassembled WGS sequence"/>
</dbReference>
<protein>
    <submittedName>
        <fullName evidence="1">Uncharacterized protein</fullName>
    </submittedName>
</protein>
<evidence type="ECO:0000313" key="1">
    <source>
        <dbReference type="EMBL" id="EWC44819.1"/>
    </source>
</evidence>
<dbReference type="EMBL" id="KI966434">
    <property type="protein sequence ID" value="EWC44819.1"/>
    <property type="molecule type" value="Genomic_DNA"/>
</dbReference>
<organism evidence="1 2">
    <name type="scientific">Drechslerella stenobrocha 248</name>
    <dbReference type="NCBI Taxonomy" id="1043628"/>
    <lineage>
        <taxon>Eukaryota</taxon>
        <taxon>Fungi</taxon>
        <taxon>Dikarya</taxon>
        <taxon>Ascomycota</taxon>
        <taxon>Pezizomycotina</taxon>
        <taxon>Orbiliomycetes</taxon>
        <taxon>Orbiliales</taxon>
        <taxon>Orbiliaceae</taxon>
        <taxon>Drechslerella</taxon>
    </lineage>
</organism>